<dbReference type="PANTHER" id="PTHR12411">
    <property type="entry name" value="CYSTEINE PROTEASE FAMILY C1-RELATED"/>
    <property type="match status" value="1"/>
</dbReference>
<dbReference type="Pfam" id="PF08246">
    <property type="entry name" value="Inhibitor_I29"/>
    <property type="match status" value="1"/>
</dbReference>
<dbReference type="PRINTS" id="PR00705">
    <property type="entry name" value="PAPAIN"/>
</dbReference>
<evidence type="ECO:0000259" key="5">
    <source>
        <dbReference type="SMART" id="SM00848"/>
    </source>
</evidence>
<evidence type="ECO:0000259" key="4">
    <source>
        <dbReference type="SMART" id="SM00645"/>
    </source>
</evidence>
<dbReference type="InterPro" id="IPR039417">
    <property type="entry name" value="Peptidase_C1A_papain-like"/>
</dbReference>
<dbReference type="InterPro" id="IPR013128">
    <property type="entry name" value="Peptidase_C1A"/>
</dbReference>
<dbReference type="InterPro" id="IPR025661">
    <property type="entry name" value="Pept_asp_AS"/>
</dbReference>
<feature type="domain" description="Cathepsin propeptide inhibitor" evidence="5">
    <location>
        <begin position="29"/>
        <end position="85"/>
    </location>
</feature>
<dbReference type="InterPro" id="IPR025660">
    <property type="entry name" value="Pept_his_AS"/>
</dbReference>
<dbReference type="Gene3D" id="3.90.70.10">
    <property type="entry name" value="Cysteine proteinases"/>
    <property type="match status" value="2"/>
</dbReference>
<sequence length="375" mass="41447">MLVLLLAFVMCACQVTSRVLNEEVMLQKYQQWMVRYGRAYRDSKERVMRFKIFKENVAYIEDFNSEHLAYKLSINKFADQKKEEFIATHTGFRVPSTLRLAQNMKFRFDSVTGIPSSMDWRQKGAVTPVKAQGQCGSCWAFSTIAATEGIIKIATGKLNSLSVQELMDCDKNSEDQGCEGGFPAGAEPSTEGIIKIATGKLNSLSVQELMDCDKNSEDKGCEGGFPVNGFDYIIKNKGINTEAAYPYQGQGSNRTCNTIKEAVHAATISGYEIVPANNESALLKAVAMQPVSVTFDASNFRFYSSGVFSGTCDTRLNHAVTAVGYGTTDDGMKYWLVKNSWGADWGEEGYFKIQRDIDAKEGMCGIAMMASYPTV</sequence>
<dbReference type="SUPFAM" id="SSF54001">
    <property type="entry name" value="Cysteine proteinases"/>
    <property type="match status" value="2"/>
</dbReference>
<dbReference type="InterPro" id="IPR000668">
    <property type="entry name" value="Peptidase_C1A_C"/>
</dbReference>
<evidence type="ECO:0000256" key="1">
    <source>
        <dbReference type="ARBA" id="ARBA00008455"/>
    </source>
</evidence>
<proteinExistence type="inferred from homology"/>
<evidence type="ECO:0000313" key="7">
    <source>
        <dbReference type="Proteomes" id="UP001151760"/>
    </source>
</evidence>
<dbReference type="InterPro" id="IPR038765">
    <property type="entry name" value="Papain-like_cys_pep_sf"/>
</dbReference>
<dbReference type="InterPro" id="IPR013201">
    <property type="entry name" value="Prot_inhib_I29"/>
</dbReference>
<dbReference type="Pfam" id="PF00112">
    <property type="entry name" value="Peptidase_C1"/>
    <property type="match status" value="2"/>
</dbReference>
<protein>
    <submittedName>
        <fullName evidence="6">Senescence-specific cysteine protease SAG39-like protein</fullName>
    </submittedName>
</protein>
<dbReference type="PROSITE" id="PS00139">
    <property type="entry name" value="THIOL_PROTEASE_CYS"/>
    <property type="match status" value="1"/>
</dbReference>
<gene>
    <name evidence="6" type="ORF">Tco_0820079</name>
</gene>
<keyword evidence="2" id="KW-1015">Disulfide bond</keyword>
<reference evidence="6" key="1">
    <citation type="journal article" date="2022" name="Int. J. Mol. Sci.">
        <title>Draft Genome of Tanacetum Coccineum: Genomic Comparison of Closely Related Tanacetum-Family Plants.</title>
        <authorList>
            <person name="Yamashiro T."/>
            <person name="Shiraishi A."/>
            <person name="Nakayama K."/>
            <person name="Satake H."/>
        </authorList>
    </citation>
    <scope>NUCLEOTIDE SEQUENCE</scope>
</reference>
<dbReference type="SMART" id="SM00645">
    <property type="entry name" value="Pept_C1"/>
    <property type="match status" value="1"/>
</dbReference>
<organism evidence="6 7">
    <name type="scientific">Tanacetum coccineum</name>
    <dbReference type="NCBI Taxonomy" id="301880"/>
    <lineage>
        <taxon>Eukaryota</taxon>
        <taxon>Viridiplantae</taxon>
        <taxon>Streptophyta</taxon>
        <taxon>Embryophyta</taxon>
        <taxon>Tracheophyta</taxon>
        <taxon>Spermatophyta</taxon>
        <taxon>Magnoliopsida</taxon>
        <taxon>eudicotyledons</taxon>
        <taxon>Gunneridae</taxon>
        <taxon>Pentapetalae</taxon>
        <taxon>asterids</taxon>
        <taxon>campanulids</taxon>
        <taxon>Asterales</taxon>
        <taxon>Asteraceae</taxon>
        <taxon>Asteroideae</taxon>
        <taxon>Anthemideae</taxon>
        <taxon>Anthemidinae</taxon>
        <taxon>Tanacetum</taxon>
    </lineage>
</organism>
<keyword evidence="3" id="KW-0732">Signal</keyword>
<feature type="chain" id="PRO_5046456155" evidence="3">
    <location>
        <begin position="18"/>
        <end position="375"/>
    </location>
</feature>
<name>A0ABQ5A8C7_9ASTR</name>
<dbReference type="Proteomes" id="UP001151760">
    <property type="component" value="Unassembled WGS sequence"/>
</dbReference>
<comment type="caution">
    <text evidence="6">The sequence shown here is derived from an EMBL/GenBank/DDBJ whole genome shotgun (WGS) entry which is preliminary data.</text>
</comment>
<evidence type="ECO:0000256" key="2">
    <source>
        <dbReference type="ARBA" id="ARBA00023157"/>
    </source>
</evidence>
<reference evidence="6" key="2">
    <citation type="submission" date="2022-01" db="EMBL/GenBank/DDBJ databases">
        <authorList>
            <person name="Yamashiro T."/>
            <person name="Shiraishi A."/>
            <person name="Satake H."/>
            <person name="Nakayama K."/>
        </authorList>
    </citation>
    <scope>NUCLEOTIDE SEQUENCE</scope>
</reference>
<dbReference type="PROSITE" id="PS00640">
    <property type="entry name" value="THIOL_PROTEASE_ASN"/>
    <property type="match status" value="1"/>
</dbReference>
<dbReference type="SMART" id="SM00848">
    <property type="entry name" value="Inhibitor_I29"/>
    <property type="match status" value="1"/>
</dbReference>
<feature type="domain" description="Peptidase C1A papain C-terminal" evidence="4">
    <location>
        <begin position="114"/>
        <end position="374"/>
    </location>
</feature>
<dbReference type="EMBL" id="BQNB010012079">
    <property type="protein sequence ID" value="GJS98909.1"/>
    <property type="molecule type" value="Genomic_DNA"/>
</dbReference>
<evidence type="ECO:0000256" key="3">
    <source>
        <dbReference type="SAM" id="SignalP"/>
    </source>
</evidence>
<evidence type="ECO:0000313" key="6">
    <source>
        <dbReference type="EMBL" id="GJS98909.1"/>
    </source>
</evidence>
<feature type="signal peptide" evidence="3">
    <location>
        <begin position="1"/>
        <end position="17"/>
    </location>
</feature>
<comment type="similarity">
    <text evidence="1">Belongs to the peptidase C1 family.</text>
</comment>
<dbReference type="PROSITE" id="PS00639">
    <property type="entry name" value="THIOL_PROTEASE_HIS"/>
    <property type="match status" value="1"/>
</dbReference>
<keyword evidence="7" id="KW-1185">Reference proteome</keyword>
<accession>A0ABQ5A8C7</accession>
<dbReference type="InterPro" id="IPR000169">
    <property type="entry name" value="Pept_cys_AS"/>
</dbReference>
<dbReference type="CDD" id="cd02248">
    <property type="entry name" value="Peptidase_C1A"/>
    <property type="match status" value="1"/>
</dbReference>